<evidence type="ECO:0000313" key="3">
    <source>
        <dbReference type="Proteomes" id="UP000077701"/>
    </source>
</evidence>
<proteinExistence type="predicted"/>
<dbReference type="Gene3D" id="1.10.1660.10">
    <property type="match status" value="1"/>
</dbReference>
<accession>A0A171DJ63</accession>
<dbReference type="InterPro" id="IPR009061">
    <property type="entry name" value="DNA-bd_dom_put_sf"/>
</dbReference>
<name>A0A171DJ63_9ACTN</name>
<feature type="domain" description="Helix-turn-helix" evidence="1">
    <location>
        <begin position="7"/>
        <end position="50"/>
    </location>
</feature>
<protein>
    <submittedName>
        <fullName evidence="2">Helix-turn-helix domain protein</fullName>
    </submittedName>
</protein>
<evidence type="ECO:0000313" key="2">
    <source>
        <dbReference type="EMBL" id="GAT68887.1"/>
    </source>
</evidence>
<gene>
    <name evidence="2" type="ORF">PS9374_04552</name>
</gene>
<comment type="caution">
    <text evidence="2">The sequence shown here is derived from an EMBL/GenBank/DDBJ whole genome shotgun (WGS) entry which is preliminary data.</text>
</comment>
<dbReference type="STRING" id="161355.PS9374_04552"/>
<dbReference type="OrthoDB" id="3483399at2"/>
<dbReference type="SUPFAM" id="SSF46955">
    <property type="entry name" value="Putative DNA-binding domain"/>
    <property type="match status" value="1"/>
</dbReference>
<sequence>MNDELWTAEEAAAEVGVKPGTIHAWVHRGYLTPQRKRGGAHLFRLEDVFAAEAGRKRKHRRKVA</sequence>
<organism evidence="2 3">
    <name type="scientific">Planomonospora sphaerica</name>
    <dbReference type="NCBI Taxonomy" id="161355"/>
    <lineage>
        <taxon>Bacteria</taxon>
        <taxon>Bacillati</taxon>
        <taxon>Actinomycetota</taxon>
        <taxon>Actinomycetes</taxon>
        <taxon>Streptosporangiales</taxon>
        <taxon>Streptosporangiaceae</taxon>
        <taxon>Planomonospora</taxon>
    </lineage>
</organism>
<dbReference type="AlphaFoldDB" id="A0A171DJ63"/>
<dbReference type="RefSeq" id="WP_068899815.1">
    <property type="nucleotide sequence ID" value="NZ_BDCX01000011.1"/>
</dbReference>
<dbReference type="EMBL" id="BDCX01000011">
    <property type="protein sequence ID" value="GAT68887.1"/>
    <property type="molecule type" value="Genomic_DNA"/>
</dbReference>
<reference evidence="2 3" key="1">
    <citation type="journal article" date="2016" name="Genome Announc.">
        <title>Draft Genome Sequence of Planomonospora sphaerica JCM9374, a Rare Actinomycete.</title>
        <authorList>
            <person name="Dohra H."/>
            <person name="Suzuki T."/>
            <person name="Inoue Y."/>
            <person name="Kodani S."/>
        </authorList>
    </citation>
    <scope>NUCLEOTIDE SEQUENCE [LARGE SCALE GENOMIC DNA]</scope>
    <source>
        <strain evidence="2 3">JCM 9374</strain>
    </source>
</reference>
<reference evidence="3" key="2">
    <citation type="submission" date="2016-04" db="EMBL/GenBank/DDBJ databases">
        <title>Planomonospora sphaerica JCM9374 whole genome shotgun sequence.</title>
        <authorList>
            <person name="Suzuki T."/>
            <person name="Dohra H."/>
            <person name="Kodani S."/>
        </authorList>
    </citation>
    <scope>NUCLEOTIDE SEQUENCE [LARGE SCALE GENOMIC DNA]</scope>
    <source>
        <strain evidence="3">JCM 9374</strain>
    </source>
</reference>
<evidence type="ECO:0000259" key="1">
    <source>
        <dbReference type="Pfam" id="PF12728"/>
    </source>
</evidence>
<keyword evidence="3" id="KW-1185">Reference proteome</keyword>
<dbReference type="InterPro" id="IPR041657">
    <property type="entry name" value="HTH_17"/>
</dbReference>
<dbReference type="Pfam" id="PF12728">
    <property type="entry name" value="HTH_17"/>
    <property type="match status" value="1"/>
</dbReference>
<dbReference type="Proteomes" id="UP000077701">
    <property type="component" value="Unassembled WGS sequence"/>
</dbReference>